<feature type="transmembrane region" description="Helical" evidence="6">
    <location>
        <begin position="195"/>
        <end position="219"/>
    </location>
</feature>
<keyword evidence="2 6" id="KW-0812">Transmembrane</keyword>
<dbReference type="Pfam" id="PF20684">
    <property type="entry name" value="Fung_rhodopsin"/>
    <property type="match status" value="1"/>
</dbReference>
<reference evidence="8" key="1">
    <citation type="journal article" date="2021" name="Nat. Commun.">
        <title>Genetic determinants of endophytism in the Arabidopsis root mycobiome.</title>
        <authorList>
            <person name="Mesny F."/>
            <person name="Miyauchi S."/>
            <person name="Thiergart T."/>
            <person name="Pickel B."/>
            <person name="Atanasova L."/>
            <person name="Karlsson M."/>
            <person name="Huettel B."/>
            <person name="Barry K.W."/>
            <person name="Haridas S."/>
            <person name="Chen C."/>
            <person name="Bauer D."/>
            <person name="Andreopoulos W."/>
            <person name="Pangilinan J."/>
            <person name="LaButti K."/>
            <person name="Riley R."/>
            <person name="Lipzen A."/>
            <person name="Clum A."/>
            <person name="Drula E."/>
            <person name="Henrissat B."/>
            <person name="Kohler A."/>
            <person name="Grigoriev I.V."/>
            <person name="Martin F.M."/>
            <person name="Hacquard S."/>
        </authorList>
    </citation>
    <scope>NUCLEOTIDE SEQUENCE</scope>
    <source>
        <strain evidence="8">MPI-CAGE-CH-0243</strain>
    </source>
</reference>
<dbReference type="PANTHER" id="PTHR33048">
    <property type="entry name" value="PTH11-LIKE INTEGRAL MEMBRANE PROTEIN (AFU_ORTHOLOGUE AFUA_5G11245)"/>
    <property type="match status" value="1"/>
</dbReference>
<evidence type="ECO:0000313" key="9">
    <source>
        <dbReference type="Proteomes" id="UP000700596"/>
    </source>
</evidence>
<evidence type="ECO:0000256" key="1">
    <source>
        <dbReference type="ARBA" id="ARBA00004141"/>
    </source>
</evidence>
<name>A0A9P9DXD8_9PLEO</name>
<evidence type="ECO:0000256" key="5">
    <source>
        <dbReference type="ARBA" id="ARBA00038359"/>
    </source>
</evidence>
<feature type="transmembrane region" description="Helical" evidence="6">
    <location>
        <begin position="113"/>
        <end position="131"/>
    </location>
</feature>
<feature type="domain" description="Rhodopsin" evidence="7">
    <location>
        <begin position="31"/>
        <end position="298"/>
    </location>
</feature>
<comment type="caution">
    <text evidence="8">The sequence shown here is derived from an EMBL/GenBank/DDBJ whole genome shotgun (WGS) entry which is preliminary data.</text>
</comment>
<organism evidence="8 9">
    <name type="scientific">Dendryphion nanum</name>
    <dbReference type="NCBI Taxonomy" id="256645"/>
    <lineage>
        <taxon>Eukaryota</taxon>
        <taxon>Fungi</taxon>
        <taxon>Dikarya</taxon>
        <taxon>Ascomycota</taxon>
        <taxon>Pezizomycotina</taxon>
        <taxon>Dothideomycetes</taxon>
        <taxon>Pleosporomycetidae</taxon>
        <taxon>Pleosporales</taxon>
        <taxon>Torulaceae</taxon>
        <taxon>Dendryphion</taxon>
    </lineage>
</organism>
<comment type="subcellular location">
    <subcellularLocation>
        <location evidence="1">Membrane</location>
        <topology evidence="1">Multi-pass membrane protein</topology>
    </subcellularLocation>
</comment>
<feature type="transmembrane region" description="Helical" evidence="6">
    <location>
        <begin position="151"/>
        <end position="175"/>
    </location>
</feature>
<accession>A0A9P9DXD8</accession>
<evidence type="ECO:0000313" key="8">
    <source>
        <dbReference type="EMBL" id="KAH7128220.1"/>
    </source>
</evidence>
<feature type="transmembrane region" description="Helical" evidence="6">
    <location>
        <begin position="47"/>
        <end position="67"/>
    </location>
</feature>
<keyword evidence="3 6" id="KW-1133">Transmembrane helix</keyword>
<evidence type="ECO:0000256" key="3">
    <source>
        <dbReference type="ARBA" id="ARBA00022989"/>
    </source>
</evidence>
<dbReference type="EMBL" id="JAGMWT010000005">
    <property type="protein sequence ID" value="KAH7128220.1"/>
    <property type="molecule type" value="Genomic_DNA"/>
</dbReference>
<dbReference type="InterPro" id="IPR052337">
    <property type="entry name" value="SAT4-like"/>
</dbReference>
<sequence length="485" mass="54864">MTRGFFDTPSLPSLWGSIIPFIALDIVVVILRFFTRRRLRQAILLDDWLTIPALIGIIGLSVLYFYGLGMKALGYRWALLPPPGVDPDSWVPEFAEQTQDRIVLTRRTEYSSLIIHTVANACIKLSVLAFYKRIFVVVPHWKNGRNMFFTVMMVLIAMWSGAYVFTFIFMCRTSIQVLFKNPEELVQKCVDTFMVGYIYSILDFITDGLIILIPIPFILKLQLPTRRKFAVLGVFLLGFLATGASLVRLAWMVYNKKVGFSSNTDEELMITTELYWMQLEITLGLLASCLPTLHGLFKNLNSVDSVIRGVRSIFSVRSGSFNESIKTSQEYDRDGQTTVYLETVCGRSPDVKDAKSVSDQMAQYLEGVANSGRLCGLDRKQPYYNLVTAGKYEANIYFTNRVPQLTQAAFDCRQLADDLKKVVKICTENNAQPFYARIWLVNCAAKQTEFQGDVPQPYKEGGVAIEFREKGFPSDGHPGLTDDTV</sequence>
<protein>
    <recommendedName>
        <fullName evidence="7">Rhodopsin domain-containing protein</fullName>
    </recommendedName>
</protein>
<dbReference type="AlphaFoldDB" id="A0A9P9DXD8"/>
<dbReference type="GO" id="GO:0016020">
    <property type="term" value="C:membrane"/>
    <property type="evidence" value="ECO:0007669"/>
    <property type="project" value="UniProtKB-SubCell"/>
</dbReference>
<dbReference type="InterPro" id="IPR049326">
    <property type="entry name" value="Rhodopsin_dom_fungi"/>
</dbReference>
<evidence type="ECO:0000256" key="2">
    <source>
        <dbReference type="ARBA" id="ARBA00022692"/>
    </source>
</evidence>
<evidence type="ECO:0000256" key="6">
    <source>
        <dbReference type="SAM" id="Phobius"/>
    </source>
</evidence>
<evidence type="ECO:0000256" key="4">
    <source>
        <dbReference type="ARBA" id="ARBA00023136"/>
    </source>
</evidence>
<evidence type="ECO:0000259" key="7">
    <source>
        <dbReference type="Pfam" id="PF20684"/>
    </source>
</evidence>
<dbReference type="OrthoDB" id="5393606at2759"/>
<feature type="transmembrane region" description="Helical" evidence="6">
    <location>
        <begin position="231"/>
        <end position="254"/>
    </location>
</feature>
<feature type="transmembrane region" description="Helical" evidence="6">
    <location>
        <begin position="14"/>
        <end position="35"/>
    </location>
</feature>
<comment type="similarity">
    <text evidence="5">Belongs to the SAT4 family.</text>
</comment>
<proteinExistence type="inferred from homology"/>
<gene>
    <name evidence="8" type="ORF">B0J11DRAFT_613474</name>
</gene>
<dbReference type="Proteomes" id="UP000700596">
    <property type="component" value="Unassembled WGS sequence"/>
</dbReference>
<keyword evidence="4 6" id="KW-0472">Membrane</keyword>
<dbReference type="PANTHER" id="PTHR33048:SF157">
    <property type="entry name" value="INTEGRAL MEMBRANE PROTEIN"/>
    <property type="match status" value="1"/>
</dbReference>
<keyword evidence="9" id="KW-1185">Reference proteome</keyword>